<evidence type="ECO:0000259" key="1">
    <source>
        <dbReference type="Pfam" id="PF13649"/>
    </source>
</evidence>
<dbReference type="HOGENOM" id="CLU_056019_0_0_1"/>
<gene>
    <name evidence="2" type="ORF">MCYG_04827</name>
</gene>
<dbReference type="OMA" id="LYELQWA"/>
<keyword evidence="3" id="KW-1185">Reference proteome</keyword>
<dbReference type="GeneID" id="9226103"/>
<dbReference type="Proteomes" id="UP000002035">
    <property type="component" value="Unassembled WGS sequence"/>
</dbReference>
<feature type="domain" description="Methyltransferase" evidence="1">
    <location>
        <begin position="52"/>
        <end position="164"/>
    </location>
</feature>
<dbReference type="Gene3D" id="3.40.50.150">
    <property type="entry name" value="Vaccinia Virus protein VP39"/>
    <property type="match status" value="1"/>
</dbReference>
<dbReference type="Pfam" id="PF13649">
    <property type="entry name" value="Methyltransf_25"/>
    <property type="match status" value="1"/>
</dbReference>
<dbReference type="EMBL" id="DS995704">
    <property type="protein sequence ID" value="EEQ32008.1"/>
    <property type="molecule type" value="Genomic_DNA"/>
</dbReference>
<evidence type="ECO:0000313" key="3">
    <source>
        <dbReference type="Proteomes" id="UP000002035"/>
    </source>
</evidence>
<dbReference type="InterPro" id="IPR029063">
    <property type="entry name" value="SAM-dependent_MTases_sf"/>
</dbReference>
<dbReference type="VEuPathDB" id="FungiDB:MCYG_04827"/>
<dbReference type="CDD" id="cd02440">
    <property type="entry name" value="AdoMet_MTases"/>
    <property type="match status" value="1"/>
</dbReference>
<sequence>MLIAICSPYLAELYELQWAGPHMTDVDLYAKELMDMVSKHREIASNRQFTFLELGTGSGRVILGVLKCLANALFDTGNMQMIGLDNVQNMLDLAAKLESKTIGISPPITWVLGDALALDELPVLAGEHATVDLLLFPLSSIVHMVEDGQLEQLFQQIGKVLTPDTGRAYISLFNWFLIRPGDDLKARMDDEVLPPPTDVPSAQFRRIQYYSEMKKSECRGNHIIYHQDAQVFEQQDNGEKKEIECYRITQTLRWFSEAAIEAAIGAAGLRIVERRVENIGLDEEGSNDFTENMFILQRV</sequence>
<organism evidence="2 3">
    <name type="scientific">Arthroderma otae (strain ATCC MYA-4605 / CBS 113480)</name>
    <name type="common">Microsporum canis</name>
    <dbReference type="NCBI Taxonomy" id="554155"/>
    <lineage>
        <taxon>Eukaryota</taxon>
        <taxon>Fungi</taxon>
        <taxon>Dikarya</taxon>
        <taxon>Ascomycota</taxon>
        <taxon>Pezizomycotina</taxon>
        <taxon>Eurotiomycetes</taxon>
        <taxon>Eurotiomycetidae</taxon>
        <taxon>Onygenales</taxon>
        <taxon>Arthrodermataceae</taxon>
        <taxon>Microsporum</taxon>
    </lineage>
</organism>
<evidence type="ECO:0000313" key="2">
    <source>
        <dbReference type="EMBL" id="EEQ32008.1"/>
    </source>
</evidence>
<protein>
    <recommendedName>
        <fullName evidence="1">Methyltransferase domain-containing protein</fullName>
    </recommendedName>
</protein>
<name>C5FQ55_ARTOC</name>
<reference evidence="3" key="1">
    <citation type="journal article" date="2012" name="MBio">
        <title>Comparative genome analysis of Trichophyton rubrum and related dermatophytes reveals candidate genes involved in infection.</title>
        <authorList>
            <person name="Martinez D.A."/>
            <person name="Oliver B.G."/>
            <person name="Graeser Y."/>
            <person name="Goldberg J.M."/>
            <person name="Li W."/>
            <person name="Martinez-Rossi N.M."/>
            <person name="Monod M."/>
            <person name="Shelest E."/>
            <person name="Barton R.C."/>
            <person name="Birch E."/>
            <person name="Brakhage A.A."/>
            <person name="Chen Z."/>
            <person name="Gurr S.J."/>
            <person name="Heiman D."/>
            <person name="Heitman J."/>
            <person name="Kosti I."/>
            <person name="Rossi A."/>
            <person name="Saif S."/>
            <person name="Samalova M."/>
            <person name="Saunders C.W."/>
            <person name="Shea T."/>
            <person name="Summerbell R.C."/>
            <person name="Xu J."/>
            <person name="Young S."/>
            <person name="Zeng Q."/>
            <person name="Birren B.W."/>
            <person name="Cuomo C.A."/>
            <person name="White T.C."/>
        </authorList>
    </citation>
    <scope>NUCLEOTIDE SEQUENCE [LARGE SCALE GENOMIC DNA]</scope>
    <source>
        <strain evidence="3">ATCC MYA-4605 / CBS 113480</strain>
    </source>
</reference>
<dbReference type="OrthoDB" id="5339271at2759"/>
<dbReference type="AlphaFoldDB" id="C5FQ55"/>
<dbReference type="RefSeq" id="XP_002847090.1">
    <property type="nucleotide sequence ID" value="XM_002847044.1"/>
</dbReference>
<proteinExistence type="predicted"/>
<dbReference type="eggNOG" id="ENOG502SQ78">
    <property type="taxonomic scope" value="Eukaryota"/>
</dbReference>
<dbReference type="InterPro" id="IPR041698">
    <property type="entry name" value="Methyltransf_25"/>
</dbReference>
<accession>C5FQ55</accession>
<dbReference type="SUPFAM" id="SSF53335">
    <property type="entry name" value="S-adenosyl-L-methionine-dependent methyltransferases"/>
    <property type="match status" value="1"/>
</dbReference>